<accession>A0ABD2BHK1</accession>
<sequence>MCTRIDCAHSGHRVSDCSYKVLLIYFFFFIVTYTILVYKRNNRYSRIKFIVGFLNNK</sequence>
<dbReference type="Proteomes" id="UP001607302">
    <property type="component" value="Unassembled WGS sequence"/>
</dbReference>
<feature type="transmembrane region" description="Helical" evidence="1">
    <location>
        <begin position="19"/>
        <end position="38"/>
    </location>
</feature>
<reference evidence="2 3" key="1">
    <citation type="journal article" date="2024" name="Ann. Entomol. Soc. Am.">
        <title>Genomic analyses of the southern and eastern yellowjacket wasps (Hymenoptera: Vespidae) reveal evolutionary signatures of social life.</title>
        <authorList>
            <person name="Catto M.A."/>
            <person name="Caine P.B."/>
            <person name="Orr S.E."/>
            <person name="Hunt B.G."/>
            <person name="Goodisman M.A.D."/>
        </authorList>
    </citation>
    <scope>NUCLEOTIDE SEQUENCE [LARGE SCALE GENOMIC DNA]</scope>
    <source>
        <strain evidence="2">233</strain>
        <tissue evidence="2">Head and thorax</tissue>
    </source>
</reference>
<name>A0ABD2BHK1_VESSQ</name>
<comment type="caution">
    <text evidence="2">The sequence shown here is derived from an EMBL/GenBank/DDBJ whole genome shotgun (WGS) entry which is preliminary data.</text>
</comment>
<keyword evidence="1" id="KW-1133">Transmembrane helix</keyword>
<organism evidence="2 3">
    <name type="scientific">Vespula squamosa</name>
    <name type="common">Southern yellow jacket</name>
    <name type="synonym">Wasp</name>
    <dbReference type="NCBI Taxonomy" id="30214"/>
    <lineage>
        <taxon>Eukaryota</taxon>
        <taxon>Metazoa</taxon>
        <taxon>Ecdysozoa</taxon>
        <taxon>Arthropoda</taxon>
        <taxon>Hexapoda</taxon>
        <taxon>Insecta</taxon>
        <taxon>Pterygota</taxon>
        <taxon>Neoptera</taxon>
        <taxon>Endopterygota</taxon>
        <taxon>Hymenoptera</taxon>
        <taxon>Apocrita</taxon>
        <taxon>Aculeata</taxon>
        <taxon>Vespoidea</taxon>
        <taxon>Vespidae</taxon>
        <taxon>Vespinae</taxon>
        <taxon>Vespula</taxon>
    </lineage>
</organism>
<evidence type="ECO:0000313" key="2">
    <source>
        <dbReference type="EMBL" id="KAL2732104.1"/>
    </source>
</evidence>
<gene>
    <name evidence="2" type="ORF">V1478_004363</name>
</gene>
<evidence type="ECO:0000256" key="1">
    <source>
        <dbReference type="SAM" id="Phobius"/>
    </source>
</evidence>
<dbReference type="EMBL" id="JAUDFV010000096">
    <property type="protein sequence ID" value="KAL2732104.1"/>
    <property type="molecule type" value="Genomic_DNA"/>
</dbReference>
<proteinExistence type="predicted"/>
<keyword evidence="1" id="KW-0472">Membrane</keyword>
<evidence type="ECO:0000313" key="3">
    <source>
        <dbReference type="Proteomes" id="UP001607302"/>
    </source>
</evidence>
<protein>
    <submittedName>
        <fullName evidence="2">Uncharacterized protein</fullName>
    </submittedName>
</protein>
<keyword evidence="1" id="KW-0812">Transmembrane</keyword>
<keyword evidence="3" id="KW-1185">Reference proteome</keyword>
<dbReference type="AlphaFoldDB" id="A0ABD2BHK1"/>